<dbReference type="Gene3D" id="2.180.10.10">
    <property type="entry name" value="RHS repeat-associated core"/>
    <property type="match status" value="2"/>
</dbReference>
<dbReference type="InterPro" id="IPR006530">
    <property type="entry name" value="YD"/>
</dbReference>
<feature type="compositionally biased region" description="Acidic residues" evidence="5">
    <location>
        <begin position="431"/>
        <end position="446"/>
    </location>
</feature>
<dbReference type="GO" id="GO:0046982">
    <property type="term" value="F:protein heterodimerization activity"/>
    <property type="evidence" value="ECO:0007669"/>
    <property type="project" value="TreeGrafter"/>
</dbReference>
<dbReference type="InterPro" id="IPR011042">
    <property type="entry name" value="6-blade_b-propeller_TolB-like"/>
</dbReference>
<dbReference type="SUPFAM" id="SSF49464">
    <property type="entry name" value="Carboxypeptidase regulatory domain-like"/>
    <property type="match status" value="1"/>
</dbReference>
<dbReference type="InterPro" id="IPR001258">
    <property type="entry name" value="NHL_repeat"/>
</dbReference>
<evidence type="ECO:0000256" key="2">
    <source>
        <dbReference type="ARBA" id="ARBA00022737"/>
    </source>
</evidence>
<feature type="signal peptide" evidence="6">
    <location>
        <begin position="1"/>
        <end position="21"/>
    </location>
</feature>
<keyword evidence="6" id="KW-0732">Signal</keyword>
<dbReference type="Gene3D" id="2.170.16.10">
    <property type="entry name" value="Hedgehog/Intein (Hint) domain"/>
    <property type="match status" value="1"/>
</dbReference>
<dbReference type="Proteomes" id="UP000664417">
    <property type="component" value="Unassembled WGS sequence"/>
</dbReference>
<dbReference type="InterPro" id="IPR056820">
    <property type="entry name" value="TEN_TTR-like"/>
</dbReference>
<comment type="caution">
    <text evidence="8">The sequence shown here is derived from an EMBL/GenBank/DDBJ whole genome shotgun (WGS) entry which is preliminary data.</text>
</comment>
<dbReference type="RefSeq" id="WP_207861741.1">
    <property type="nucleotide sequence ID" value="NZ_JAFREP010000027.1"/>
</dbReference>
<evidence type="ECO:0000256" key="1">
    <source>
        <dbReference type="ARBA" id="ARBA00022536"/>
    </source>
</evidence>
<dbReference type="NCBIfam" id="TIGR03696">
    <property type="entry name" value="Rhs_assc_core"/>
    <property type="match status" value="1"/>
</dbReference>
<dbReference type="GO" id="GO:0016539">
    <property type="term" value="P:intein-mediated protein splicing"/>
    <property type="evidence" value="ECO:0007669"/>
    <property type="project" value="InterPro"/>
</dbReference>
<dbReference type="InterPro" id="IPR056823">
    <property type="entry name" value="TEN-like_YD-shell"/>
</dbReference>
<evidence type="ECO:0000259" key="7">
    <source>
        <dbReference type="PROSITE" id="PS51766"/>
    </source>
</evidence>
<dbReference type="Pfam" id="PF00404">
    <property type="entry name" value="Dockerin_1"/>
    <property type="match status" value="1"/>
</dbReference>
<keyword evidence="3" id="KW-1015">Disulfide bond</keyword>
<evidence type="ECO:0000256" key="5">
    <source>
        <dbReference type="SAM" id="MobiDB-lite"/>
    </source>
</evidence>
<sequence>MNALLRIYLIALMLSALPITAQPGDANGDGRRDLQDVALLNDVIQGRTTASGEADCNGDGSVTVADIVCVINAIKQAGGTHPIDPATLATPNDPTVVTPFAASVSFLFAGPNAVQTGVAEGALDAQYMSVMRGVVRDAAGSPLPGVTVRVQGADEFGTTRTRADGIFDLVVNAGDLQSLRFEKPGYIPVFRKIDPRANDFAWLEDVLMTPFDSAVTRVDLTSDQAQIARGSVVEDSDGRRQATLFFAPGTKAEMVLPDGSTRALSSLSVRATEYTVGPDGPKAMPANLPPASAYTYCVELSVDEAVQQDAQTVRFDREVAFYVDNFLNLPTGILVPVGYFDRERQAWIAMDNGRIIEVLAPDAATGLARLDVDGSGQAADSAALEALNITETELRELATLYPMGATLWRAMTDHFTPMDLNYGQLLPPEAEAPEEPEEEEEEEEDPCEKSGSIIDVHNQSLGEVLGISGTPYSLYYKSTRVPGHRLSRQLDLRLTGATLPAAVKRVLLEVHVAGQKYERSFTAQTNLRHRFIWDGSDGYGRAVQGKATATVKIGYVYDSLLQLPAETPRSFGLFGNGNPVSANAGRNEITLWQEQIRYVGTWDARALGLGGWSVNEHHVYDPTSRTLYMGDGTIRTAASVGRVIETVAGNGVSGFSGDGGRATDAQLANPQDVEADNRGNLYVTDMENNRVRKISPDGRISTLAGFGEAPGNSGTKDLPGAQVQLNLPWTTKWDERGGLFIADTHNNLVRKYKDGMVGWVAGLNSEKGSGMRALSAESLTFSTQAKLNRPAGFAVDSEGNLFFADKFNHQVYRVDREGVITVAAGNPDPDGDGVNEGGYGGDNGPALQARLNLPTCVEVDRQGNLYIADLANNRIRKVDRTGRITTIAGTGVRGFAGDNGPAVDAQLAGPVVVRVGRSGAVYFADAWNEKIRKITPDGIITTIGGYTGGSVDGSEGSAATSSRLGTINGFGLDEHENVYVACSAQNRIRKIAAPEPRFQADEIIVPDLDGESYFVFDLSGRHLRTHDAMTDAAMFRFSYGPGGTLSAITDIDNQVTRFDYESHADGIVITGPYGQQTTLLLNSDGFLGDFQNPAGNRARMTYYADSRFGLLNTFTDYNRNTWTFTYDDQGRLTRDTDPEGGFQALARVERANGYTVTVTTAEGLVTDYHMAIQKDGTTRRWVDGMDCDCPQVEVTSTPDGTTTIRQREGTVITKTSRSSARWGRLVTVPYQTRVTTPAGRQLTARIEETVTFDDPVQRNALKTHVYNVDVNGKKNTVTYDHDARTLTSVNAKNLATQTFFNNANAISRVERPGQASIDYEYRPDGQIAKITRGTRVIEFDYDDHGYVDQITDPLNRVTLYRNDILGRVQETTLADSKLVSFGYDDNGNVTRIDPPGSDAFVYGYDKRNLRDSVSSPDQEGAVTHQFDKDLNPTHLVYPDHRILNTVYDDYGRLDRIEADGFVTTAHYHGTTGQLERISNSHGPEVALGYDGHLPKSVSWTGEIAGSVAVTYTNDFEIEGIQVNDTPEVRGVYNNVGELTQIGAMTLTYADDTGFIDGTTLGQVSTEFGFNSYGEPNVYGVQVGAQTPLHFDVTYDALGRIDRVTETRDGIAHVDRYVYDPRGQLTQVLRDEVLIESYGYDDFGNRTDELNAADIAAYDTRGRLTAHGDWDYSFGPNGDLKSKKNRVTNDEVSYSYDLLGNLRDATLADGTRIDYVIDATNRRVGKKVDGTLVQGFLYQDNLNPVAELNGAGEIVSRFVYSIKGNVPDFMIRDGKTYRIISDFRGSPRLVLDTADGTVVQELRYDAWGRILADSNPGFQPFGFAGGIVDHHTGLVRFGARDYDPAVGRWTDVDPLGSDGGLNRYRYANNDPVNFVDPDGNLPFLVILAIKAAGEAIMDVLNQMMENGGSWECIDWNQVAISAGLGALGPGLSKLAKMKWFKDLFKKAQKGCFVAGTLVATANGLVPIEDVQVDDQVWSYVERSGAVELRPVLSLSRRAADRLVDLTIDGELIQATEEHPFYVVGHGWKGAIHLHIGDRILTQTGAIAAVEAKWVRLTKTTVYNFSVDENHNYFVSPDRVLVHNNNGDCNRKFKKSKKGSGKEKASDAPSFVKNHPEGRPYEGESGDQFAKRMMDAQFGEGGWSRKGAQGKQFSQIKKYGSRGFE</sequence>
<dbReference type="GO" id="GO:0007157">
    <property type="term" value="P:heterophilic cell-cell adhesion via plasma membrane cell adhesion molecules"/>
    <property type="evidence" value="ECO:0007669"/>
    <property type="project" value="TreeGrafter"/>
</dbReference>
<dbReference type="Gene3D" id="1.10.1330.10">
    <property type="entry name" value="Dockerin domain"/>
    <property type="match status" value="1"/>
</dbReference>
<feature type="repeat" description="NHL" evidence="4">
    <location>
        <begin position="662"/>
        <end position="697"/>
    </location>
</feature>
<dbReference type="EMBL" id="JAFREP010000027">
    <property type="protein sequence ID" value="MBO1321768.1"/>
    <property type="molecule type" value="Genomic_DNA"/>
</dbReference>
<dbReference type="GO" id="GO:0004553">
    <property type="term" value="F:hydrolase activity, hydrolyzing O-glycosyl compounds"/>
    <property type="evidence" value="ECO:0007669"/>
    <property type="project" value="InterPro"/>
</dbReference>
<dbReference type="Pfam" id="PF25021">
    <property type="entry name" value="TEN_NHL"/>
    <property type="match status" value="1"/>
</dbReference>
<gene>
    <name evidence="8" type="ORF">J3U88_25035</name>
</gene>
<dbReference type="InterPro" id="IPR006141">
    <property type="entry name" value="Intein_N"/>
</dbReference>
<dbReference type="InterPro" id="IPR030934">
    <property type="entry name" value="Intein_C"/>
</dbReference>
<dbReference type="PROSITE" id="PS50817">
    <property type="entry name" value="INTEIN_N_TER"/>
    <property type="match status" value="1"/>
</dbReference>
<dbReference type="PROSITE" id="PS51766">
    <property type="entry name" value="DOCKERIN"/>
    <property type="match status" value="1"/>
</dbReference>
<dbReference type="InterPro" id="IPR036439">
    <property type="entry name" value="Dockerin_dom_sf"/>
</dbReference>
<dbReference type="InterPro" id="IPR056822">
    <property type="entry name" value="TEN_NHL"/>
</dbReference>
<keyword evidence="2" id="KW-0677">Repeat</keyword>
<reference evidence="8" key="1">
    <citation type="submission" date="2021-03" db="EMBL/GenBank/DDBJ databases">
        <authorList>
            <person name="Wang G."/>
        </authorList>
    </citation>
    <scope>NUCLEOTIDE SEQUENCE</scope>
    <source>
        <strain evidence="8">KCTC 12899</strain>
    </source>
</reference>
<protein>
    <recommendedName>
        <fullName evidence="7">Dockerin domain-containing protein</fullName>
    </recommendedName>
</protein>
<dbReference type="InterPro" id="IPR057627">
    <property type="entry name" value="FN-plug_TEN1-4"/>
</dbReference>
<dbReference type="PANTHER" id="PTHR11219">
    <property type="entry name" value="TENEURIN AND N-ACETYLGLUCOSAMINE-1-PHOSPHODIESTER ALPHA-N-ACETYLGLUCOSAMINIDASE"/>
    <property type="match status" value="1"/>
</dbReference>
<dbReference type="InterPro" id="IPR036844">
    <property type="entry name" value="Hint_dom_sf"/>
</dbReference>
<dbReference type="PANTHER" id="PTHR11219:SF69">
    <property type="entry name" value="TENEURIN-A"/>
    <property type="match status" value="1"/>
</dbReference>
<dbReference type="PROSITE" id="PS50818">
    <property type="entry name" value="INTEIN_C_TER"/>
    <property type="match status" value="1"/>
</dbReference>
<dbReference type="SUPFAM" id="SSF63446">
    <property type="entry name" value="Type I dockerin domain"/>
    <property type="match status" value="1"/>
</dbReference>
<dbReference type="InterPro" id="IPR051216">
    <property type="entry name" value="Teneurin"/>
</dbReference>
<dbReference type="CDD" id="cd14256">
    <property type="entry name" value="Dockerin_I"/>
    <property type="match status" value="1"/>
</dbReference>
<dbReference type="SUPFAM" id="SSF63829">
    <property type="entry name" value="Calcium-dependent phosphotriesterase"/>
    <property type="match status" value="2"/>
</dbReference>
<dbReference type="NCBIfam" id="TIGR01643">
    <property type="entry name" value="YD_repeat_2x"/>
    <property type="match status" value="1"/>
</dbReference>
<dbReference type="PROSITE" id="PS51125">
    <property type="entry name" value="NHL"/>
    <property type="match status" value="1"/>
</dbReference>
<dbReference type="InterPro" id="IPR016134">
    <property type="entry name" value="Dockerin_dom"/>
</dbReference>
<evidence type="ECO:0000256" key="6">
    <source>
        <dbReference type="SAM" id="SignalP"/>
    </source>
</evidence>
<feature type="domain" description="Dockerin" evidence="7">
    <location>
        <begin position="19"/>
        <end position="83"/>
    </location>
</feature>
<dbReference type="SMART" id="SM00306">
    <property type="entry name" value="HintN"/>
    <property type="match status" value="1"/>
</dbReference>
<evidence type="ECO:0000256" key="4">
    <source>
        <dbReference type="PROSITE-ProRule" id="PRU00504"/>
    </source>
</evidence>
<accession>A0A8J7U4S8</accession>
<organism evidence="8 9">
    <name type="scientific">Acanthopleuribacter pedis</name>
    <dbReference type="NCBI Taxonomy" id="442870"/>
    <lineage>
        <taxon>Bacteria</taxon>
        <taxon>Pseudomonadati</taxon>
        <taxon>Acidobacteriota</taxon>
        <taxon>Holophagae</taxon>
        <taxon>Acanthopleuribacterales</taxon>
        <taxon>Acanthopleuribacteraceae</taxon>
        <taxon>Acanthopleuribacter</taxon>
    </lineage>
</organism>
<evidence type="ECO:0000313" key="9">
    <source>
        <dbReference type="Proteomes" id="UP000664417"/>
    </source>
</evidence>
<dbReference type="Pfam" id="PF07591">
    <property type="entry name" value="PT-HINT"/>
    <property type="match status" value="1"/>
</dbReference>
<dbReference type="PROSITE" id="PS00018">
    <property type="entry name" value="EF_HAND_1"/>
    <property type="match status" value="1"/>
</dbReference>
<dbReference type="InterPro" id="IPR003587">
    <property type="entry name" value="Hint_dom_N"/>
</dbReference>
<dbReference type="Pfam" id="PF25020">
    <property type="entry name" value="TTR_TEN1-4"/>
    <property type="match status" value="1"/>
</dbReference>
<dbReference type="Pfam" id="PF25023">
    <property type="entry name" value="TEN_YD-shell"/>
    <property type="match status" value="1"/>
</dbReference>
<dbReference type="GO" id="GO:0000272">
    <property type="term" value="P:polysaccharide catabolic process"/>
    <property type="evidence" value="ECO:0007669"/>
    <property type="project" value="InterPro"/>
</dbReference>
<keyword evidence="9" id="KW-1185">Reference proteome</keyword>
<proteinExistence type="predicted"/>
<dbReference type="GO" id="GO:0042803">
    <property type="term" value="F:protein homodimerization activity"/>
    <property type="evidence" value="ECO:0007669"/>
    <property type="project" value="TreeGrafter"/>
</dbReference>
<dbReference type="CDD" id="cd00081">
    <property type="entry name" value="Hint"/>
    <property type="match status" value="1"/>
</dbReference>
<dbReference type="Gene3D" id="2.120.10.30">
    <property type="entry name" value="TolB, C-terminal domain"/>
    <property type="match status" value="3"/>
</dbReference>
<keyword evidence="1" id="KW-0245">EGF-like domain</keyword>
<name>A0A8J7U4S8_9BACT</name>
<feature type="region of interest" description="Disordered" evidence="5">
    <location>
        <begin position="422"/>
        <end position="449"/>
    </location>
</feature>
<feature type="chain" id="PRO_5035296708" description="Dockerin domain-containing protein" evidence="6">
    <location>
        <begin position="22"/>
        <end position="2163"/>
    </location>
</feature>
<evidence type="ECO:0000313" key="8">
    <source>
        <dbReference type="EMBL" id="MBO1321768.1"/>
    </source>
</evidence>
<dbReference type="SUPFAM" id="SSF51294">
    <property type="entry name" value="Hedgehog/intein (Hint) domain"/>
    <property type="match status" value="1"/>
</dbReference>
<dbReference type="InterPro" id="IPR008969">
    <property type="entry name" value="CarboxyPept-like_regulatory"/>
</dbReference>
<dbReference type="GO" id="GO:0050839">
    <property type="term" value="F:cell adhesion molecule binding"/>
    <property type="evidence" value="ECO:0007669"/>
    <property type="project" value="TreeGrafter"/>
</dbReference>
<dbReference type="Pfam" id="PF24329">
    <property type="entry name" value="FN-plug_TEN1-4"/>
    <property type="match status" value="1"/>
</dbReference>
<evidence type="ECO:0000256" key="3">
    <source>
        <dbReference type="ARBA" id="ARBA00023157"/>
    </source>
</evidence>
<dbReference type="InterPro" id="IPR018247">
    <property type="entry name" value="EF_Hand_1_Ca_BS"/>
</dbReference>
<dbReference type="InterPro" id="IPR022385">
    <property type="entry name" value="Rhs_assc_core"/>
</dbReference>
<feature type="region of interest" description="Disordered" evidence="5">
    <location>
        <begin position="2089"/>
        <end position="2163"/>
    </location>
</feature>
<dbReference type="Gene3D" id="2.60.40.1120">
    <property type="entry name" value="Carboxypeptidase-like, regulatory domain"/>
    <property type="match status" value="1"/>
</dbReference>
<dbReference type="InterPro" id="IPR002105">
    <property type="entry name" value="Dockerin_1_rpt"/>
</dbReference>